<accession>A0A518CJ00</accession>
<dbReference type="InterPro" id="IPR002938">
    <property type="entry name" value="FAD-bd"/>
</dbReference>
<evidence type="ECO:0000313" key="2">
    <source>
        <dbReference type="EMBL" id="QDU79206.1"/>
    </source>
</evidence>
<dbReference type="Gene3D" id="3.50.50.60">
    <property type="entry name" value="FAD/NAD(P)-binding domain"/>
    <property type="match status" value="1"/>
</dbReference>
<dbReference type="AlphaFoldDB" id="A0A518CJ00"/>
<protein>
    <recommendedName>
        <fullName evidence="1">FAD-binding domain-containing protein</fullName>
    </recommendedName>
</protein>
<dbReference type="EMBL" id="CP036281">
    <property type="protein sequence ID" value="QDU79206.1"/>
    <property type="molecule type" value="Genomic_DNA"/>
</dbReference>
<dbReference type="KEGG" id="plon:Pla110_09110"/>
<organism evidence="2 3">
    <name type="scientific">Polystyrenella longa</name>
    <dbReference type="NCBI Taxonomy" id="2528007"/>
    <lineage>
        <taxon>Bacteria</taxon>
        <taxon>Pseudomonadati</taxon>
        <taxon>Planctomycetota</taxon>
        <taxon>Planctomycetia</taxon>
        <taxon>Planctomycetales</taxon>
        <taxon>Planctomycetaceae</taxon>
        <taxon>Polystyrenella</taxon>
    </lineage>
</organism>
<feature type="domain" description="FAD-binding" evidence="1">
    <location>
        <begin position="21"/>
        <end position="343"/>
    </location>
</feature>
<dbReference type="SUPFAM" id="SSF51905">
    <property type="entry name" value="FAD/NAD(P)-binding domain"/>
    <property type="match status" value="1"/>
</dbReference>
<dbReference type="Pfam" id="PF01494">
    <property type="entry name" value="FAD_binding_3"/>
    <property type="match status" value="1"/>
</dbReference>
<sequence length="427" mass="47539">MDMPAPESNILDNLEAPAAAYDAIVIGAGPAGSSFAALFAEQGHSVLLLERAPFPRFHVGESLIPETYWALERLGLIEKMKASEFPRKYSVQFISGDGRESSPFYFDEYNDHESAITWQVVRSEFDQLLVDNAREKGADVRIGGQVLDVLFDGDRATGVKVRFGKGDEATTQEIASKVIVDASGQTAFLASRLKLKEPDPQLQKGTVWSYFKGARRGEGRDEGATLILSTEGKKSWFWYIPLTDDIVSVGCTGEMDYMFGNKRGTPEEIFKDELSRCVGLQSRLDCAEWPTEFRTTKDFSYKSTQGAGPGWMLIGDAYSFIDPVYSSGVFLAMHSGMVAADAVHEALQANDLSPERLGAWQADYRKGVENFRKLVLAFYTPEFRFGEFLKVHPQYHSNLVDILIGDVFKPNVGEMFEAMDKYLPAIK</sequence>
<dbReference type="InterPro" id="IPR036188">
    <property type="entry name" value="FAD/NAD-bd_sf"/>
</dbReference>
<dbReference type="Proteomes" id="UP000317178">
    <property type="component" value="Chromosome"/>
</dbReference>
<dbReference type="PANTHER" id="PTHR43747:SF1">
    <property type="entry name" value="SLR1998 PROTEIN"/>
    <property type="match status" value="1"/>
</dbReference>
<evidence type="ECO:0000259" key="1">
    <source>
        <dbReference type="Pfam" id="PF01494"/>
    </source>
</evidence>
<dbReference type="GO" id="GO:0071949">
    <property type="term" value="F:FAD binding"/>
    <property type="evidence" value="ECO:0007669"/>
    <property type="project" value="InterPro"/>
</dbReference>
<evidence type="ECO:0000313" key="3">
    <source>
        <dbReference type="Proteomes" id="UP000317178"/>
    </source>
</evidence>
<gene>
    <name evidence="2" type="ORF">Pla110_09110</name>
</gene>
<dbReference type="InterPro" id="IPR050816">
    <property type="entry name" value="Flavin-dep_Halogenase_NPB"/>
</dbReference>
<keyword evidence="3" id="KW-1185">Reference proteome</keyword>
<reference evidence="2 3" key="1">
    <citation type="submission" date="2019-02" db="EMBL/GenBank/DDBJ databases">
        <title>Deep-cultivation of Planctomycetes and their phenomic and genomic characterization uncovers novel biology.</title>
        <authorList>
            <person name="Wiegand S."/>
            <person name="Jogler M."/>
            <person name="Boedeker C."/>
            <person name="Pinto D."/>
            <person name="Vollmers J."/>
            <person name="Rivas-Marin E."/>
            <person name="Kohn T."/>
            <person name="Peeters S.H."/>
            <person name="Heuer A."/>
            <person name="Rast P."/>
            <person name="Oberbeckmann S."/>
            <person name="Bunk B."/>
            <person name="Jeske O."/>
            <person name="Meyerdierks A."/>
            <person name="Storesund J.E."/>
            <person name="Kallscheuer N."/>
            <person name="Luecker S."/>
            <person name="Lage O.M."/>
            <person name="Pohl T."/>
            <person name="Merkel B.J."/>
            <person name="Hornburger P."/>
            <person name="Mueller R.-W."/>
            <person name="Bruemmer F."/>
            <person name="Labrenz M."/>
            <person name="Spormann A.M."/>
            <person name="Op den Camp H."/>
            <person name="Overmann J."/>
            <person name="Amann R."/>
            <person name="Jetten M.S.M."/>
            <person name="Mascher T."/>
            <person name="Medema M.H."/>
            <person name="Devos D.P."/>
            <person name="Kaster A.-K."/>
            <person name="Ovreas L."/>
            <person name="Rohde M."/>
            <person name="Galperin M.Y."/>
            <person name="Jogler C."/>
        </authorList>
    </citation>
    <scope>NUCLEOTIDE SEQUENCE [LARGE SCALE GENOMIC DNA]</scope>
    <source>
        <strain evidence="2 3">Pla110</strain>
    </source>
</reference>
<dbReference type="PANTHER" id="PTHR43747">
    <property type="entry name" value="FAD-BINDING PROTEIN"/>
    <property type="match status" value="1"/>
</dbReference>
<dbReference type="RefSeq" id="WP_231742911.1">
    <property type="nucleotide sequence ID" value="NZ_CP036281.1"/>
</dbReference>
<name>A0A518CJ00_9PLAN</name>
<proteinExistence type="predicted"/>